<dbReference type="PANTHER" id="PTHR13847">
    <property type="entry name" value="SARCOSINE DEHYDROGENASE-RELATED"/>
    <property type="match status" value="1"/>
</dbReference>
<dbReference type="InterPro" id="IPR006076">
    <property type="entry name" value="FAD-dep_OxRdtase"/>
</dbReference>
<dbReference type="AlphaFoldDB" id="A0A1G8ZHR4"/>
<keyword evidence="4" id="KW-1185">Reference proteome</keyword>
<dbReference type="EMBL" id="FNFV01000001">
    <property type="protein sequence ID" value="SDK14601.1"/>
    <property type="molecule type" value="Genomic_DNA"/>
</dbReference>
<proteinExistence type="predicted"/>
<dbReference type="PANTHER" id="PTHR13847:SF275">
    <property type="entry name" value="GAMMA-GLUTAMYLPUTRESCINE OXIDOREDUCTASE"/>
    <property type="match status" value="1"/>
</dbReference>
<dbReference type="GO" id="GO:0016491">
    <property type="term" value="F:oxidoreductase activity"/>
    <property type="evidence" value="ECO:0007669"/>
    <property type="project" value="UniProtKB-KW"/>
</dbReference>
<dbReference type="Gene3D" id="3.30.9.10">
    <property type="entry name" value="D-Amino Acid Oxidase, subunit A, domain 2"/>
    <property type="match status" value="1"/>
</dbReference>
<dbReference type="SUPFAM" id="SSF51905">
    <property type="entry name" value="FAD/NAD(P)-binding domain"/>
    <property type="match status" value="1"/>
</dbReference>
<protein>
    <submittedName>
        <fullName evidence="3">Glycine/D-amino acid oxidase</fullName>
    </submittedName>
</protein>
<sequence>MVEAPVALWEVTARERWPDGAALCGEARCDVAIVGGGFTGLSTALHCAERGMSAHVLEAERVGHGASGRNVGLVNAGLWLAPDAVEAALGPERGRRLVDELGQAPAYVMGLIERHGIDCELTRSGTIHAAHSPRALAGLAARAEAWRRRGAPVELLDREEVARLVGGGGFHGGLLDRRAGTINPAAYARGLARAALSRGVRISERSPVRAILRAGGRWRLECDAGALLAERVVVCTNAYGGRLWPGLGRNLTIIHYFNLATEPLGERAEEILPEGQGLWDTAPVMCSLRKDAAGRLVIGSMGRLRGGFAAGADRAFHGLSQRFAQARLARLFPRLGRLRFEAAWDGRIAMTPDHLPRIHQLAEGVFAPIGYNGRGITTGTVFGRDLAAFLAGEGDDALPLPLTPPDRDPFRHIKAPLFEAVFLGNQLWQGWR</sequence>
<dbReference type="OrthoDB" id="9806601at2"/>
<gene>
    <name evidence="3" type="ORF">SAMN05216257_101746</name>
</gene>
<evidence type="ECO:0000313" key="4">
    <source>
        <dbReference type="Proteomes" id="UP000199328"/>
    </source>
</evidence>
<dbReference type="STRING" id="990712.SAMN05216257_101746"/>
<evidence type="ECO:0000313" key="3">
    <source>
        <dbReference type="EMBL" id="SDK14601.1"/>
    </source>
</evidence>
<reference evidence="4" key="1">
    <citation type="submission" date="2016-10" db="EMBL/GenBank/DDBJ databases">
        <authorList>
            <person name="Varghese N."/>
            <person name="Submissions S."/>
        </authorList>
    </citation>
    <scope>NUCLEOTIDE SEQUENCE [LARGE SCALE GENOMIC DNA]</scope>
    <source>
        <strain evidence="4">CGMCC 1.10789</strain>
    </source>
</reference>
<dbReference type="Proteomes" id="UP000199328">
    <property type="component" value="Unassembled WGS sequence"/>
</dbReference>
<evidence type="ECO:0000256" key="1">
    <source>
        <dbReference type="ARBA" id="ARBA00023002"/>
    </source>
</evidence>
<dbReference type="Gene3D" id="3.50.50.60">
    <property type="entry name" value="FAD/NAD(P)-binding domain"/>
    <property type="match status" value="1"/>
</dbReference>
<keyword evidence="1" id="KW-0560">Oxidoreductase</keyword>
<dbReference type="GO" id="GO:0005737">
    <property type="term" value="C:cytoplasm"/>
    <property type="evidence" value="ECO:0007669"/>
    <property type="project" value="TreeGrafter"/>
</dbReference>
<organism evidence="3 4">
    <name type="scientific">Meinhardsimonia xiamenensis</name>
    <dbReference type="NCBI Taxonomy" id="990712"/>
    <lineage>
        <taxon>Bacteria</taxon>
        <taxon>Pseudomonadati</taxon>
        <taxon>Pseudomonadota</taxon>
        <taxon>Alphaproteobacteria</taxon>
        <taxon>Rhodobacterales</taxon>
        <taxon>Paracoccaceae</taxon>
        <taxon>Meinhardsimonia</taxon>
    </lineage>
</organism>
<name>A0A1G8ZHR4_9RHOB</name>
<dbReference type="RefSeq" id="WP_092498208.1">
    <property type="nucleotide sequence ID" value="NZ_FNFV01000001.1"/>
</dbReference>
<accession>A0A1G8ZHR4</accession>
<evidence type="ECO:0000259" key="2">
    <source>
        <dbReference type="Pfam" id="PF01266"/>
    </source>
</evidence>
<dbReference type="InterPro" id="IPR036188">
    <property type="entry name" value="FAD/NAD-bd_sf"/>
</dbReference>
<feature type="domain" description="FAD dependent oxidoreductase" evidence="2">
    <location>
        <begin position="30"/>
        <end position="388"/>
    </location>
</feature>
<dbReference type="Pfam" id="PF01266">
    <property type="entry name" value="DAO"/>
    <property type="match status" value="1"/>
</dbReference>